<name>A0ABW6IGU3_9CYAN</name>
<proteinExistence type="predicted"/>
<comment type="caution">
    <text evidence="1">The sequence shown here is derived from an EMBL/GenBank/DDBJ whole genome shotgun (WGS) entry which is preliminary data.</text>
</comment>
<organism evidence="1 2">
    <name type="scientific">Almyronema epifaneia S1</name>
    <dbReference type="NCBI Taxonomy" id="2991925"/>
    <lineage>
        <taxon>Bacteria</taxon>
        <taxon>Bacillati</taxon>
        <taxon>Cyanobacteriota</taxon>
        <taxon>Cyanophyceae</taxon>
        <taxon>Nodosilineales</taxon>
        <taxon>Nodosilineaceae</taxon>
        <taxon>Almyronema</taxon>
        <taxon>Almyronema epifaneia</taxon>
    </lineage>
</organism>
<dbReference type="Proteomes" id="UP001600165">
    <property type="component" value="Unassembled WGS sequence"/>
</dbReference>
<accession>A0ABW6IGU3</accession>
<gene>
    <name evidence="1" type="ORF">ACFVKH_14165</name>
</gene>
<keyword evidence="2" id="KW-1185">Reference proteome</keyword>
<dbReference type="EMBL" id="JBHZOL010000086">
    <property type="protein sequence ID" value="MFE4107434.1"/>
    <property type="molecule type" value="Genomic_DNA"/>
</dbReference>
<sequence>MSIRPHQIIVLEHQVNRLYAEAIDVVPARRLCWARPLLLVTGPSGEERDWLTPEAALELYPLQEGPDLLWPVDLFQPALDVEVLTLLGQAQALPPDSRRHQLSLQHLRHFIQQVWRAYPQLFAKQSSQSVNSPRSEKDLPNM</sequence>
<evidence type="ECO:0000313" key="2">
    <source>
        <dbReference type="Proteomes" id="UP001600165"/>
    </source>
</evidence>
<reference evidence="1 2" key="1">
    <citation type="submission" date="2024-10" db="EMBL/GenBank/DDBJ databases">
        <authorList>
            <person name="Ratan Roy A."/>
            <person name="Morales Sandoval P.H."/>
            <person name="De Los Santos Villalobos S."/>
            <person name="Chakraborty S."/>
            <person name="Mukherjee J."/>
        </authorList>
    </citation>
    <scope>NUCLEOTIDE SEQUENCE [LARGE SCALE GENOMIC DNA]</scope>
    <source>
        <strain evidence="1 2">S1</strain>
    </source>
</reference>
<protein>
    <submittedName>
        <fullName evidence="1">Uncharacterized protein</fullName>
    </submittedName>
</protein>
<evidence type="ECO:0000313" key="1">
    <source>
        <dbReference type="EMBL" id="MFE4107434.1"/>
    </source>
</evidence>